<organism evidence="1">
    <name type="scientific">Myoviridae sp. ctNQV2</name>
    <dbReference type="NCBI Taxonomy" id="2827683"/>
    <lineage>
        <taxon>Viruses</taxon>
        <taxon>Duplodnaviria</taxon>
        <taxon>Heunggongvirae</taxon>
        <taxon>Uroviricota</taxon>
        <taxon>Caudoviricetes</taxon>
    </lineage>
</organism>
<dbReference type="EMBL" id="BK032510">
    <property type="protein sequence ID" value="DAF43874.1"/>
    <property type="molecule type" value="Genomic_DNA"/>
</dbReference>
<protein>
    <submittedName>
        <fullName evidence="1">Uncharacterized protein</fullName>
    </submittedName>
</protein>
<name>A0A8S5RZQ5_9CAUD</name>
<evidence type="ECO:0000313" key="1">
    <source>
        <dbReference type="EMBL" id="DAF43874.1"/>
    </source>
</evidence>
<accession>A0A8S5RZQ5</accession>
<sequence>MLITMNNYRRFKFVKELKKSETEKIPVGSEITVLNDTIYFNGGMITPANYNYFNKLLANEIAYPYYLQEVIIPVDKV</sequence>
<proteinExistence type="predicted"/>
<reference evidence="1" key="1">
    <citation type="journal article" date="2021" name="Proc. Natl. Acad. Sci. U.S.A.">
        <title>A Catalog of Tens of Thousands of Viruses from Human Metagenomes Reveals Hidden Associations with Chronic Diseases.</title>
        <authorList>
            <person name="Tisza M.J."/>
            <person name="Buck C.B."/>
        </authorList>
    </citation>
    <scope>NUCLEOTIDE SEQUENCE</scope>
    <source>
        <strain evidence="1">CtNQV2</strain>
    </source>
</reference>